<comment type="catalytic activity">
    <reaction evidence="10">
        <text>succinyl-CoA + acetyl-CoA = 3-oxoadipyl-CoA + CoA</text>
        <dbReference type="Rhea" id="RHEA:19481"/>
        <dbReference type="ChEBI" id="CHEBI:57287"/>
        <dbReference type="ChEBI" id="CHEBI:57288"/>
        <dbReference type="ChEBI" id="CHEBI:57292"/>
        <dbReference type="ChEBI" id="CHEBI:57348"/>
        <dbReference type="EC" id="2.3.1.174"/>
    </reaction>
</comment>
<evidence type="ECO:0000256" key="1">
    <source>
        <dbReference type="ARBA" id="ARBA00003720"/>
    </source>
</evidence>
<dbReference type="Pfam" id="PF02803">
    <property type="entry name" value="Thiolase_C"/>
    <property type="match status" value="1"/>
</dbReference>
<dbReference type="AlphaFoldDB" id="A0A2G9C6V5"/>
<evidence type="ECO:0000256" key="2">
    <source>
        <dbReference type="ARBA" id="ARBA00005071"/>
    </source>
</evidence>
<keyword evidence="6 12" id="KW-0808">Transferase</keyword>
<dbReference type="InterPro" id="IPR020610">
    <property type="entry name" value="Thiolase_AS"/>
</dbReference>
<accession>A0A2G9C6V5</accession>
<evidence type="ECO:0000256" key="11">
    <source>
        <dbReference type="PIRSR" id="PIRSR000429-1"/>
    </source>
</evidence>
<dbReference type="PROSITE" id="PS00737">
    <property type="entry name" value="THIOLASE_2"/>
    <property type="match status" value="1"/>
</dbReference>
<dbReference type="RefSeq" id="WP_099862717.1">
    <property type="nucleotide sequence ID" value="NZ_PEOG01000046.1"/>
</dbReference>
<dbReference type="CDD" id="cd00751">
    <property type="entry name" value="thiolase"/>
    <property type="match status" value="1"/>
</dbReference>
<dbReference type="EMBL" id="PEOG01000046">
    <property type="protein sequence ID" value="PIM52075.1"/>
    <property type="molecule type" value="Genomic_DNA"/>
</dbReference>
<dbReference type="Pfam" id="PF00108">
    <property type="entry name" value="Thiolase_N"/>
    <property type="match status" value="1"/>
</dbReference>
<dbReference type="NCBIfam" id="NF006551">
    <property type="entry name" value="PRK09050.1"/>
    <property type="match status" value="1"/>
</dbReference>
<protein>
    <recommendedName>
        <fullName evidence="5">Beta-ketoadipyl-CoA thiolase</fullName>
        <ecNumber evidence="4">2.3.1.174</ecNumber>
    </recommendedName>
    <alternativeName>
        <fullName evidence="9">3-oxoadipyl-CoA thiolase</fullName>
    </alternativeName>
</protein>
<gene>
    <name evidence="15" type="primary">pcaF</name>
    <name evidence="15" type="ORF">CS062_16610</name>
</gene>
<dbReference type="NCBIfam" id="TIGR02430">
    <property type="entry name" value="pcaF"/>
    <property type="match status" value="1"/>
</dbReference>
<evidence type="ECO:0000256" key="8">
    <source>
        <dbReference type="ARBA" id="ARBA00023315"/>
    </source>
</evidence>
<evidence type="ECO:0000313" key="15">
    <source>
        <dbReference type="EMBL" id="PIM52075.1"/>
    </source>
</evidence>
<feature type="active site" description="Proton acceptor" evidence="11">
    <location>
        <position position="385"/>
    </location>
</feature>
<dbReference type="GO" id="GO:0033812">
    <property type="term" value="F:3-oxoadipyl-CoA thiolase activity"/>
    <property type="evidence" value="ECO:0007669"/>
    <property type="project" value="UniProtKB-EC"/>
</dbReference>
<dbReference type="PIRSF" id="PIRSF000429">
    <property type="entry name" value="Ac-CoA_Ac_transf"/>
    <property type="match status" value="1"/>
</dbReference>
<dbReference type="Proteomes" id="UP000231501">
    <property type="component" value="Unassembled WGS sequence"/>
</dbReference>
<dbReference type="InterPro" id="IPR020617">
    <property type="entry name" value="Thiolase_C"/>
</dbReference>
<dbReference type="NCBIfam" id="TIGR01930">
    <property type="entry name" value="AcCoA-C-Actrans"/>
    <property type="match status" value="1"/>
</dbReference>
<sequence length="399" mass="41759">MHAFVCDAQRTPFGRYGGALSTVRADDLGAVPIQALMTRHASLDWEALDDVFYGCANQAGEDNRNVARMSALLAGLPIAVPGVTLNRLCGSGMDAVGTAARAIRAGEAQLLIAGGVESMSRAPFVMPKAESAFSRANAIYDTTIGWRFINPKMKAQYGVDAMPETAENVAVDFGIEREAQDRMALASQTKALAAQRSGFFDAEICPVTIPQKKGEPVVVRQDEHPRETSLEALARLKGVVRPDGSVTAGNASGVNDGACALLMASEAAITRHGLTPRARVLGMATAGVAPRIMGIGPAPAARKVLAQVGLTLAQMDVIELNEAFAAQGLAVLRDLGLRDDDPRVNPNGGAIALGHPLGASGARLVMTAINQLHRSNGRYALCTMCIGVGQGIAVVVERV</sequence>
<evidence type="ECO:0000313" key="16">
    <source>
        <dbReference type="Proteomes" id="UP000231501"/>
    </source>
</evidence>
<dbReference type="PROSITE" id="PS00098">
    <property type="entry name" value="THIOLASE_1"/>
    <property type="match status" value="1"/>
</dbReference>
<dbReference type="Gene3D" id="3.40.47.10">
    <property type="match status" value="1"/>
</dbReference>
<evidence type="ECO:0000256" key="4">
    <source>
        <dbReference type="ARBA" id="ARBA00012233"/>
    </source>
</evidence>
<dbReference type="InterPro" id="IPR016039">
    <property type="entry name" value="Thiolase-like"/>
</dbReference>
<dbReference type="EC" id="2.3.1.174" evidence="4"/>
<dbReference type="InterPro" id="IPR002155">
    <property type="entry name" value="Thiolase"/>
</dbReference>
<evidence type="ECO:0000256" key="6">
    <source>
        <dbReference type="ARBA" id="ARBA00022679"/>
    </source>
</evidence>
<evidence type="ECO:0000256" key="10">
    <source>
        <dbReference type="ARBA" id="ARBA00048527"/>
    </source>
</evidence>
<dbReference type="FunFam" id="3.40.47.10:FF:000010">
    <property type="entry name" value="Acetyl-CoA acetyltransferase (Thiolase)"/>
    <property type="match status" value="1"/>
</dbReference>
<comment type="caution">
    <text evidence="15">The sequence shown here is derived from an EMBL/GenBank/DDBJ whole genome shotgun (WGS) entry which is preliminary data.</text>
</comment>
<evidence type="ECO:0000256" key="5">
    <source>
        <dbReference type="ARBA" id="ARBA00016181"/>
    </source>
</evidence>
<dbReference type="GO" id="GO:0019619">
    <property type="term" value="P:3,4-dihydroxybenzoate catabolic process"/>
    <property type="evidence" value="ECO:0007669"/>
    <property type="project" value="InterPro"/>
</dbReference>
<feature type="active site" description="Proton acceptor" evidence="11">
    <location>
        <position position="355"/>
    </location>
</feature>
<dbReference type="PANTHER" id="PTHR18919:SF107">
    <property type="entry name" value="ACETYL-COA ACETYLTRANSFERASE, CYTOSOLIC"/>
    <property type="match status" value="1"/>
</dbReference>
<keyword evidence="16" id="KW-1185">Reference proteome</keyword>
<reference evidence="15 16" key="1">
    <citation type="submission" date="2017-11" db="EMBL/GenBank/DDBJ databases">
        <title>Draft genome sequence of Mitsuaria sp. HWN-4.</title>
        <authorList>
            <person name="Gundlapally S.R."/>
        </authorList>
    </citation>
    <scope>NUCLEOTIDE SEQUENCE [LARGE SCALE GENOMIC DNA]</scope>
    <source>
        <strain evidence="15 16">HWN-4</strain>
    </source>
</reference>
<dbReference type="OrthoDB" id="8558405at2"/>
<dbReference type="InterPro" id="IPR020615">
    <property type="entry name" value="Thiolase_acyl_enz_int_AS"/>
</dbReference>
<comment type="function">
    <text evidence="1">Catalyzes thiolytic cleavage of beta-ketoadipyl-CoA to succinyl-CoA and acetyl-CoA.</text>
</comment>
<comment type="pathway">
    <text evidence="2">Aromatic compound metabolism; beta-ketoadipate pathway; acetyl-CoA and succinyl-CoA from 3-oxoadipate: step 2/2.</text>
</comment>
<keyword evidence="7" id="KW-0058">Aromatic hydrocarbons catabolism</keyword>
<proteinExistence type="inferred from homology"/>
<evidence type="ECO:0000256" key="7">
    <source>
        <dbReference type="ARBA" id="ARBA00022797"/>
    </source>
</evidence>
<feature type="domain" description="Thiolase C-terminal" evidence="14">
    <location>
        <begin position="275"/>
        <end position="398"/>
    </location>
</feature>
<evidence type="ECO:0000256" key="12">
    <source>
        <dbReference type="RuleBase" id="RU003557"/>
    </source>
</evidence>
<feature type="domain" description="Thiolase N-terminal" evidence="13">
    <location>
        <begin position="4"/>
        <end position="266"/>
    </location>
</feature>
<evidence type="ECO:0000256" key="9">
    <source>
        <dbReference type="ARBA" id="ARBA00041222"/>
    </source>
</evidence>
<evidence type="ECO:0000256" key="3">
    <source>
        <dbReference type="ARBA" id="ARBA00010982"/>
    </source>
</evidence>
<keyword evidence="8 12" id="KW-0012">Acyltransferase</keyword>
<feature type="active site" description="Acyl-thioester intermediate" evidence="11">
    <location>
        <position position="89"/>
    </location>
</feature>
<evidence type="ECO:0000259" key="13">
    <source>
        <dbReference type="Pfam" id="PF00108"/>
    </source>
</evidence>
<evidence type="ECO:0000259" key="14">
    <source>
        <dbReference type="Pfam" id="PF02803"/>
    </source>
</evidence>
<dbReference type="InterPro" id="IPR012793">
    <property type="entry name" value="PcaF"/>
</dbReference>
<dbReference type="InterPro" id="IPR020616">
    <property type="entry name" value="Thiolase_N"/>
</dbReference>
<dbReference type="SUPFAM" id="SSF53901">
    <property type="entry name" value="Thiolase-like"/>
    <property type="match status" value="2"/>
</dbReference>
<organism evidence="15 16">
    <name type="scientific">Roseateles chitinivorans</name>
    <dbReference type="NCBI Taxonomy" id="2917965"/>
    <lineage>
        <taxon>Bacteria</taxon>
        <taxon>Pseudomonadati</taxon>
        <taxon>Pseudomonadota</taxon>
        <taxon>Betaproteobacteria</taxon>
        <taxon>Burkholderiales</taxon>
        <taxon>Sphaerotilaceae</taxon>
        <taxon>Roseateles</taxon>
    </lineage>
</organism>
<comment type="similarity">
    <text evidence="3 12">Belongs to the thiolase-like superfamily. Thiolase family.</text>
</comment>
<dbReference type="PROSITE" id="PS00099">
    <property type="entry name" value="THIOLASE_3"/>
    <property type="match status" value="1"/>
</dbReference>
<dbReference type="InterPro" id="IPR020613">
    <property type="entry name" value="Thiolase_CS"/>
</dbReference>
<dbReference type="PANTHER" id="PTHR18919">
    <property type="entry name" value="ACETYL-COA C-ACYLTRANSFERASE"/>
    <property type="match status" value="1"/>
</dbReference>
<name>A0A2G9C6V5_9BURK</name>